<dbReference type="SUPFAM" id="SSF51905">
    <property type="entry name" value="FAD/NAD(P)-binding domain"/>
    <property type="match status" value="2"/>
</dbReference>
<feature type="domain" description="FAD/NAD(P)-binding" evidence="5">
    <location>
        <begin position="1"/>
        <end position="298"/>
    </location>
</feature>
<organism evidence="7 8">
    <name type="scientific">Aminobacter ciceronei</name>
    <dbReference type="NCBI Taxonomy" id="150723"/>
    <lineage>
        <taxon>Bacteria</taxon>
        <taxon>Pseudomonadati</taxon>
        <taxon>Pseudomonadota</taxon>
        <taxon>Alphaproteobacteria</taxon>
        <taxon>Hyphomicrobiales</taxon>
        <taxon>Phyllobacteriaceae</taxon>
        <taxon>Aminobacter</taxon>
    </lineage>
</organism>
<dbReference type="Pfam" id="PF14759">
    <property type="entry name" value="Reductase_C"/>
    <property type="match status" value="1"/>
</dbReference>
<dbReference type="Proteomes" id="UP000587524">
    <property type="component" value="Unassembled WGS sequence"/>
</dbReference>
<evidence type="ECO:0000259" key="5">
    <source>
        <dbReference type="Pfam" id="PF07992"/>
    </source>
</evidence>
<dbReference type="SUPFAM" id="SSF55424">
    <property type="entry name" value="FAD/NAD-linked reductases, dimerisation (C-terminal) domain"/>
    <property type="match status" value="1"/>
</dbReference>
<dbReference type="GO" id="GO:0051213">
    <property type="term" value="F:dioxygenase activity"/>
    <property type="evidence" value="ECO:0007669"/>
    <property type="project" value="UniProtKB-KW"/>
</dbReference>
<evidence type="ECO:0000313" key="7">
    <source>
        <dbReference type="EMBL" id="MBA9023706.1"/>
    </source>
</evidence>
<proteinExistence type="predicted"/>
<dbReference type="InterPro" id="IPR050446">
    <property type="entry name" value="FAD-oxidoreductase/Apoptosis"/>
</dbReference>
<reference evidence="7 8" key="1">
    <citation type="submission" date="2020-08" db="EMBL/GenBank/DDBJ databases">
        <title>Genomic Encyclopedia of Type Strains, Phase IV (KMG-IV): sequencing the most valuable type-strain genomes for metagenomic binning, comparative biology and taxonomic classification.</title>
        <authorList>
            <person name="Goeker M."/>
        </authorList>
    </citation>
    <scope>NUCLEOTIDE SEQUENCE [LARGE SCALE GENOMIC DNA]</scope>
    <source>
        <strain evidence="7 8">DSM 17455</strain>
    </source>
</reference>
<evidence type="ECO:0000256" key="1">
    <source>
        <dbReference type="ARBA" id="ARBA00001974"/>
    </source>
</evidence>
<dbReference type="PANTHER" id="PTHR43557">
    <property type="entry name" value="APOPTOSIS-INDUCING FACTOR 1"/>
    <property type="match status" value="1"/>
</dbReference>
<comment type="cofactor">
    <cofactor evidence="1">
        <name>FAD</name>
        <dbReference type="ChEBI" id="CHEBI:57692"/>
    </cofactor>
</comment>
<keyword evidence="4 7" id="KW-0560">Oxidoreductase</keyword>
<evidence type="ECO:0000256" key="3">
    <source>
        <dbReference type="ARBA" id="ARBA00022827"/>
    </source>
</evidence>
<dbReference type="InterPro" id="IPR028202">
    <property type="entry name" value="Reductase_C"/>
</dbReference>
<protein>
    <submittedName>
        <fullName evidence="7">3-phenylpropionate/trans-cinnamate dioxygenase ferredoxin reductase subunit</fullName>
        <ecNumber evidence="7">1.18.1.3</ecNumber>
    </submittedName>
</protein>
<dbReference type="EC" id="1.18.1.3" evidence="7"/>
<keyword evidence="2" id="KW-0285">Flavoprotein</keyword>
<sequence length="406" mass="42882">MRIVIIGAGQAGMQVASSLRQNGFGGDLVLIGDEQQLPYQRPPLSKAFIKRQVEPAGLLLRSAAALAEQRIDLLIDSRVTRIDRDAQLVQTNDRTVGYDYLVMATGARARNLQVPGSNLAGVMSLRSISDALTFRSALECAHQVAIVGGGFIGLEVAATAAAMGKSVTVIEGADRVMARAVAPLVSSWLEAMHSSMGTRILKGHAVASLGGCSRVQSVRLTNGDEVRADLVLVGVGGVPNVEIAKDAGLECPNGITVNEFGQTSDPRILAAGDCTLHPNRFAGGEFRLESVQNAIDQAKTVAGALLGDPKPYDSVPWFWSDQGSVKLQTTGLPIGTESYVTRGDPESGRFTVFHLKGGRVIAADSINSPADHMCARRLVAANHAVTAETLRDPNTDLKSLLLQKAA</sequence>
<feature type="domain" description="Reductase C-terminal" evidence="6">
    <location>
        <begin position="317"/>
        <end position="401"/>
    </location>
</feature>
<keyword evidence="8" id="KW-1185">Reference proteome</keyword>
<dbReference type="InterPro" id="IPR016156">
    <property type="entry name" value="FAD/NAD-linked_Rdtase_dimer_sf"/>
</dbReference>
<dbReference type="EMBL" id="JACJHZ010000038">
    <property type="protein sequence ID" value="MBA9023706.1"/>
    <property type="molecule type" value="Genomic_DNA"/>
</dbReference>
<dbReference type="PANTHER" id="PTHR43557:SF2">
    <property type="entry name" value="RIESKE DOMAIN-CONTAINING PROTEIN-RELATED"/>
    <property type="match status" value="1"/>
</dbReference>
<dbReference type="RefSeq" id="WP_312871039.1">
    <property type="nucleotide sequence ID" value="NZ_JACJHY010000038.1"/>
</dbReference>
<dbReference type="InterPro" id="IPR023753">
    <property type="entry name" value="FAD/NAD-binding_dom"/>
</dbReference>
<evidence type="ECO:0000313" key="8">
    <source>
        <dbReference type="Proteomes" id="UP000587524"/>
    </source>
</evidence>
<dbReference type="InterPro" id="IPR036188">
    <property type="entry name" value="FAD/NAD-bd_sf"/>
</dbReference>
<comment type="caution">
    <text evidence="7">The sequence shown here is derived from an EMBL/GenBank/DDBJ whole genome shotgun (WGS) entry which is preliminary data.</text>
</comment>
<dbReference type="GO" id="GO:0008860">
    <property type="term" value="F:ferredoxin-NAD+ reductase activity"/>
    <property type="evidence" value="ECO:0007669"/>
    <property type="project" value="UniProtKB-EC"/>
</dbReference>
<dbReference type="Gene3D" id="3.30.390.30">
    <property type="match status" value="1"/>
</dbReference>
<gene>
    <name evidence="7" type="ORF">HNQ97_005734</name>
</gene>
<dbReference type="Gene3D" id="3.50.50.60">
    <property type="entry name" value="FAD/NAD(P)-binding domain"/>
    <property type="match status" value="2"/>
</dbReference>
<evidence type="ECO:0000259" key="6">
    <source>
        <dbReference type="Pfam" id="PF14759"/>
    </source>
</evidence>
<name>A0ABR6CG73_9HYPH</name>
<evidence type="ECO:0000256" key="2">
    <source>
        <dbReference type="ARBA" id="ARBA00022630"/>
    </source>
</evidence>
<accession>A0ABR6CG73</accession>
<evidence type="ECO:0000256" key="4">
    <source>
        <dbReference type="ARBA" id="ARBA00023002"/>
    </source>
</evidence>
<dbReference type="PRINTS" id="PR00411">
    <property type="entry name" value="PNDRDTASEI"/>
</dbReference>
<keyword evidence="3" id="KW-0274">FAD</keyword>
<dbReference type="PRINTS" id="PR00368">
    <property type="entry name" value="FADPNR"/>
</dbReference>
<keyword evidence="7" id="KW-0223">Dioxygenase</keyword>
<dbReference type="Pfam" id="PF07992">
    <property type="entry name" value="Pyr_redox_2"/>
    <property type="match status" value="1"/>
</dbReference>